<dbReference type="EMBL" id="JBBPBN010001790">
    <property type="protein sequence ID" value="KAK8477496.1"/>
    <property type="molecule type" value="Genomic_DNA"/>
</dbReference>
<evidence type="ECO:0000313" key="1">
    <source>
        <dbReference type="EMBL" id="KAK8477496.1"/>
    </source>
</evidence>
<dbReference type="SUPFAM" id="SSF81383">
    <property type="entry name" value="F-box domain"/>
    <property type="match status" value="1"/>
</dbReference>
<accession>A0ABR1ZBB9</accession>
<comment type="caution">
    <text evidence="1">The sequence shown here is derived from an EMBL/GenBank/DDBJ whole genome shotgun (WGS) entry which is preliminary data.</text>
</comment>
<keyword evidence="2" id="KW-1185">Reference proteome</keyword>
<dbReference type="PANTHER" id="PTHR31900:SF27">
    <property type="entry name" value="FBD DOMAIN-CONTAINING PROTEIN"/>
    <property type="match status" value="1"/>
</dbReference>
<name>A0ABR1ZBB9_9ROSI</name>
<dbReference type="InterPro" id="IPR050232">
    <property type="entry name" value="FBL13/AtMIF1-like"/>
</dbReference>
<dbReference type="InterPro" id="IPR032675">
    <property type="entry name" value="LRR_dom_sf"/>
</dbReference>
<evidence type="ECO:0000313" key="2">
    <source>
        <dbReference type="Proteomes" id="UP001396334"/>
    </source>
</evidence>
<dbReference type="InterPro" id="IPR055411">
    <property type="entry name" value="LRR_FXL15/At3g58940/PEG3-like"/>
</dbReference>
<dbReference type="InterPro" id="IPR036047">
    <property type="entry name" value="F-box-like_dom_sf"/>
</dbReference>
<dbReference type="Proteomes" id="UP001396334">
    <property type="component" value="Unassembled WGS sequence"/>
</dbReference>
<dbReference type="Pfam" id="PF00646">
    <property type="entry name" value="F-box"/>
    <property type="match status" value="1"/>
</dbReference>
<dbReference type="InterPro" id="IPR001810">
    <property type="entry name" value="F-box_dom"/>
</dbReference>
<dbReference type="SMART" id="SM00579">
    <property type="entry name" value="FBD"/>
    <property type="match status" value="1"/>
</dbReference>
<dbReference type="SUPFAM" id="SSF52047">
    <property type="entry name" value="RNI-like"/>
    <property type="match status" value="1"/>
</dbReference>
<dbReference type="Pfam" id="PF08387">
    <property type="entry name" value="FBD"/>
    <property type="match status" value="1"/>
</dbReference>
<dbReference type="Pfam" id="PF24758">
    <property type="entry name" value="LRR_At5g56370"/>
    <property type="match status" value="1"/>
</dbReference>
<dbReference type="InterPro" id="IPR053781">
    <property type="entry name" value="F-box_AtFBL13-like"/>
</dbReference>
<protein>
    <submittedName>
        <fullName evidence="1">Uncharacterized protein</fullName>
    </submittedName>
</protein>
<dbReference type="PANTHER" id="PTHR31900">
    <property type="entry name" value="F-BOX/RNI SUPERFAMILY PROTEIN-RELATED"/>
    <property type="match status" value="1"/>
</dbReference>
<dbReference type="Gene3D" id="3.80.10.10">
    <property type="entry name" value="Ribonuclease Inhibitor"/>
    <property type="match status" value="1"/>
</dbReference>
<sequence>MARNVRMGGLGGFDGLPFELILHIMGFLPTKDAVRTSILSTKWRNRFGLLSSFDLYDCLQNLSPANIDKFSLFVDRLLSYTRTDIEKFSLYAWKTDHLDDWIAKLLSRSLKELVLGSERPYTLPDILFTSQTLLSLKLDIGGGDIRFQTNITLPSLKNLHVTNFVFTDGSFFNLISTCRVLQELGIFDCEFPDTIVLTFQSVSLERFILDSTDLVFEIADQLDHAIEISAPSLSYFKYMDRLASRGYNITINDTRHLNLGINLPEMIFPEGVVFHNLVILEYECCEDDRDGSWLLKLLHGMPQLKKLVLVKVREMSLLWTEEVSPCLVNSVQEIEFFLYRRRTEKQLDMAEYFLRHGSMLQTLTVHIGVKQGSRSRVIERLLGFPRSSGSCLVKPL</sequence>
<dbReference type="InterPro" id="IPR006566">
    <property type="entry name" value="FBD"/>
</dbReference>
<dbReference type="CDD" id="cd22160">
    <property type="entry name" value="F-box_AtFBL13-like"/>
    <property type="match status" value="1"/>
</dbReference>
<proteinExistence type="predicted"/>
<organism evidence="1 2">
    <name type="scientific">Hibiscus sabdariffa</name>
    <name type="common">roselle</name>
    <dbReference type="NCBI Taxonomy" id="183260"/>
    <lineage>
        <taxon>Eukaryota</taxon>
        <taxon>Viridiplantae</taxon>
        <taxon>Streptophyta</taxon>
        <taxon>Embryophyta</taxon>
        <taxon>Tracheophyta</taxon>
        <taxon>Spermatophyta</taxon>
        <taxon>Magnoliopsida</taxon>
        <taxon>eudicotyledons</taxon>
        <taxon>Gunneridae</taxon>
        <taxon>Pentapetalae</taxon>
        <taxon>rosids</taxon>
        <taxon>malvids</taxon>
        <taxon>Malvales</taxon>
        <taxon>Malvaceae</taxon>
        <taxon>Malvoideae</taxon>
        <taxon>Hibiscus</taxon>
    </lineage>
</organism>
<reference evidence="1 2" key="1">
    <citation type="journal article" date="2024" name="G3 (Bethesda)">
        <title>Genome assembly of Hibiscus sabdariffa L. provides insights into metabolisms of medicinal natural products.</title>
        <authorList>
            <person name="Kim T."/>
        </authorList>
    </citation>
    <scope>NUCLEOTIDE SEQUENCE [LARGE SCALE GENOMIC DNA]</scope>
    <source>
        <strain evidence="1">TK-2024</strain>
        <tissue evidence="1">Old leaves</tissue>
    </source>
</reference>
<gene>
    <name evidence="1" type="ORF">V6N11_021068</name>
</gene>